<proteinExistence type="predicted"/>
<evidence type="ECO:0000256" key="9">
    <source>
        <dbReference type="SAM" id="MobiDB-lite"/>
    </source>
</evidence>
<dbReference type="GO" id="GO:0043031">
    <property type="term" value="P:negative regulation of macrophage activation"/>
    <property type="evidence" value="ECO:0007669"/>
    <property type="project" value="InterPro"/>
</dbReference>
<dbReference type="SUPFAM" id="SSF48726">
    <property type="entry name" value="Immunoglobulin"/>
    <property type="match status" value="2"/>
</dbReference>
<reference evidence="12" key="1">
    <citation type="submission" date="2018-09" db="EMBL/GenBank/DDBJ databases">
        <title>Common duck and Muscovy duck high density SNP chip.</title>
        <authorList>
            <person name="Vignal A."/>
            <person name="Thebault N."/>
            <person name="Warren W.C."/>
        </authorList>
    </citation>
    <scope>NUCLEOTIDE SEQUENCE [LARGE SCALE GENOMIC DNA]</scope>
</reference>
<dbReference type="InterPro" id="IPR013106">
    <property type="entry name" value="Ig_V-set"/>
</dbReference>
<dbReference type="Pfam" id="PF08205">
    <property type="entry name" value="C2-set_2"/>
    <property type="match status" value="1"/>
</dbReference>
<dbReference type="GO" id="GO:0043025">
    <property type="term" value="C:neuronal cell body"/>
    <property type="evidence" value="ECO:0007669"/>
    <property type="project" value="TreeGrafter"/>
</dbReference>
<sequence>MLLPNARCWRCCCSSSLLPSQPAAAPEAWEAGGEPPVGPEGAARPRYGPFGGGAAPPCSSPLYSGAVLVSRPLTLCRGHRRRPRARSVKQMLPSKMTFQALFLSLFCVVLGKPNVITQTEHMKVNEGDAATLRCTLTEPSDVVQVTWQKDSEKKYTNIATYSTMLGLKIHDPYQDRMNFTSLVLNDTSITFWAASLDDTGCYVCLFNVFPHGSMSGRTCLSVFGLSVSVHYNISKGHLIAICNAVGFPEPTISWNNLFNYTPTQEKVRHTNGLMSITSKLEISDSQSISKQDLTCKVSNKNEEMELPIKIKNEEGFSFPGLMIALGILLVILVLILITLSWRKRICKRTYGAFLLSDATDFLI</sequence>
<feature type="compositionally biased region" description="Low complexity" evidence="9">
    <location>
        <begin position="24"/>
        <end position="42"/>
    </location>
</feature>
<dbReference type="InterPro" id="IPR036179">
    <property type="entry name" value="Ig-like_dom_sf"/>
</dbReference>
<keyword evidence="13" id="KW-1185">Reference proteome</keyword>
<dbReference type="Pfam" id="PF07686">
    <property type="entry name" value="V-set"/>
    <property type="match status" value="1"/>
</dbReference>
<dbReference type="GO" id="GO:0030424">
    <property type="term" value="C:axon"/>
    <property type="evidence" value="ECO:0007669"/>
    <property type="project" value="TreeGrafter"/>
</dbReference>
<organism evidence="12 13">
    <name type="scientific">Cairina moschata</name>
    <name type="common">Muscovy duck</name>
    <dbReference type="NCBI Taxonomy" id="8855"/>
    <lineage>
        <taxon>Eukaryota</taxon>
        <taxon>Metazoa</taxon>
        <taxon>Chordata</taxon>
        <taxon>Craniata</taxon>
        <taxon>Vertebrata</taxon>
        <taxon>Euteleostomi</taxon>
        <taxon>Archelosauria</taxon>
        <taxon>Archosauria</taxon>
        <taxon>Dinosauria</taxon>
        <taxon>Saurischia</taxon>
        <taxon>Theropoda</taxon>
        <taxon>Coelurosauria</taxon>
        <taxon>Aves</taxon>
        <taxon>Neognathae</taxon>
        <taxon>Galloanserae</taxon>
        <taxon>Anseriformes</taxon>
        <taxon>Anatidae</taxon>
        <taxon>Anatinae</taxon>
        <taxon>Cairina</taxon>
    </lineage>
</organism>
<dbReference type="AlphaFoldDB" id="A0A8C3B9T1"/>
<dbReference type="PANTHER" id="PTHR46841:SF3">
    <property type="entry name" value="OX-2 MEMBRANE GLYCOPROTEIN"/>
    <property type="match status" value="1"/>
</dbReference>
<dbReference type="GO" id="GO:0050776">
    <property type="term" value="P:regulation of immune response"/>
    <property type="evidence" value="ECO:0007669"/>
    <property type="project" value="InterPro"/>
</dbReference>
<evidence type="ECO:0000256" key="3">
    <source>
        <dbReference type="ARBA" id="ARBA00022729"/>
    </source>
</evidence>
<evidence type="ECO:0000256" key="10">
    <source>
        <dbReference type="SAM" id="Phobius"/>
    </source>
</evidence>
<comment type="subcellular location">
    <subcellularLocation>
        <location evidence="1">Membrane</location>
        <topology evidence="1">Single-pass type I membrane protein</topology>
    </subcellularLocation>
</comment>
<evidence type="ECO:0000256" key="5">
    <source>
        <dbReference type="ARBA" id="ARBA00023136"/>
    </source>
</evidence>
<evidence type="ECO:0000259" key="11">
    <source>
        <dbReference type="PROSITE" id="PS50835"/>
    </source>
</evidence>
<keyword evidence="4 10" id="KW-1133">Transmembrane helix</keyword>
<dbReference type="Ensembl" id="ENSCMMT00000003270.1">
    <property type="protein sequence ID" value="ENSCMMP00000002925.1"/>
    <property type="gene ID" value="ENSCMMG00000001909.1"/>
</dbReference>
<evidence type="ECO:0000256" key="2">
    <source>
        <dbReference type="ARBA" id="ARBA00022692"/>
    </source>
</evidence>
<name>A0A8C3B9T1_CAIMO</name>
<dbReference type="GO" id="GO:0016020">
    <property type="term" value="C:membrane"/>
    <property type="evidence" value="ECO:0007669"/>
    <property type="project" value="UniProtKB-SubCell"/>
</dbReference>
<dbReference type="PROSITE" id="PS50835">
    <property type="entry name" value="IG_LIKE"/>
    <property type="match status" value="1"/>
</dbReference>
<dbReference type="SMART" id="SM00409">
    <property type="entry name" value="IG"/>
    <property type="match status" value="1"/>
</dbReference>
<dbReference type="GO" id="GO:0009986">
    <property type="term" value="C:cell surface"/>
    <property type="evidence" value="ECO:0007669"/>
    <property type="project" value="TreeGrafter"/>
</dbReference>
<evidence type="ECO:0000256" key="6">
    <source>
        <dbReference type="ARBA" id="ARBA00023157"/>
    </source>
</evidence>
<protein>
    <recommendedName>
        <fullName evidence="11">Ig-like domain-containing protein</fullName>
    </recommendedName>
</protein>
<dbReference type="InterPro" id="IPR033321">
    <property type="entry name" value="CD200_Ig_V_dom"/>
</dbReference>
<evidence type="ECO:0000313" key="13">
    <source>
        <dbReference type="Proteomes" id="UP000694556"/>
    </source>
</evidence>
<dbReference type="GO" id="GO:0150079">
    <property type="term" value="P:negative regulation of neuroinflammatory response"/>
    <property type="evidence" value="ECO:0007669"/>
    <property type="project" value="TreeGrafter"/>
</dbReference>
<dbReference type="InterPro" id="IPR047164">
    <property type="entry name" value="OX2G-like"/>
</dbReference>
<dbReference type="CDD" id="cd05846">
    <property type="entry name" value="IgV_1_MRC-OX-2_like"/>
    <property type="match status" value="1"/>
</dbReference>
<dbReference type="Proteomes" id="UP000694556">
    <property type="component" value="Chromosome 1"/>
</dbReference>
<dbReference type="InterPro" id="IPR013783">
    <property type="entry name" value="Ig-like_fold"/>
</dbReference>
<keyword evidence="5 10" id="KW-0472">Membrane</keyword>
<evidence type="ECO:0000256" key="8">
    <source>
        <dbReference type="ARBA" id="ARBA00023319"/>
    </source>
</evidence>
<reference evidence="12" key="2">
    <citation type="submission" date="2025-08" db="UniProtKB">
        <authorList>
            <consortium name="Ensembl"/>
        </authorList>
    </citation>
    <scope>IDENTIFICATION</scope>
</reference>
<evidence type="ECO:0000313" key="12">
    <source>
        <dbReference type="Ensembl" id="ENSCMMP00000002925.1"/>
    </source>
</evidence>
<dbReference type="Gene3D" id="2.60.40.10">
    <property type="entry name" value="Immunoglobulins"/>
    <property type="match status" value="2"/>
</dbReference>
<dbReference type="InterPro" id="IPR003599">
    <property type="entry name" value="Ig_sub"/>
</dbReference>
<feature type="domain" description="Ig-like" evidence="11">
    <location>
        <begin position="113"/>
        <end position="221"/>
    </location>
</feature>
<keyword evidence="2 10" id="KW-0812">Transmembrane</keyword>
<evidence type="ECO:0000256" key="1">
    <source>
        <dbReference type="ARBA" id="ARBA00004479"/>
    </source>
</evidence>
<keyword evidence="6" id="KW-1015">Disulfide bond</keyword>
<evidence type="ECO:0000256" key="7">
    <source>
        <dbReference type="ARBA" id="ARBA00023180"/>
    </source>
</evidence>
<feature type="transmembrane region" description="Helical" evidence="10">
    <location>
        <begin position="316"/>
        <end position="339"/>
    </location>
</feature>
<feature type="region of interest" description="Disordered" evidence="9">
    <location>
        <begin position="24"/>
        <end position="45"/>
    </location>
</feature>
<keyword evidence="8" id="KW-0393">Immunoglobulin domain</keyword>
<dbReference type="GO" id="GO:0034113">
    <property type="term" value="P:heterotypic cell-cell adhesion"/>
    <property type="evidence" value="ECO:0007669"/>
    <property type="project" value="TreeGrafter"/>
</dbReference>
<accession>A0A8C3B9T1</accession>
<keyword evidence="3" id="KW-0732">Signal</keyword>
<dbReference type="InterPro" id="IPR007110">
    <property type="entry name" value="Ig-like_dom"/>
</dbReference>
<reference evidence="12" key="3">
    <citation type="submission" date="2025-09" db="UniProtKB">
        <authorList>
            <consortium name="Ensembl"/>
        </authorList>
    </citation>
    <scope>IDENTIFICATION</scope>
</reference>
<dbReference type="PANTHER" id="PTHR46841">
    <property type="entry name" value="OX-2 MEMBRANE GLYCOPROTEIN"/>
    <property type="match status" value="1"/>
</dbReference>
<dbReference type="InterPro" id="IPR013162">
    <property type="entry name" value="CD80_C2-set"/>
</dbReference>
<dbReference type="GO" id="GO:0098632">
    <property type="term" value="F:cell-cell adhesion mediator activity"/>
    <property type="evidence" value="ECO:0007669"/>
    <property type="project" value="InterPro"/>
</dbReference>
<keyword evidence="7" id="KW-0325">Glycoprotein</keyword>
<evidence type="ECO:0000256" key="4">
    <source>
        <dbReference type="ARBA" id="ARBA00022989"/>
    </source>
</evidence>